<dbReference type="EMBL" id="MKFT01000003">
    <property type="protein sequence ID" value="OHY95381.1"/>
    <property type="molecule type" value="Genomic_DNA"/>
</dbReference>
<dbReference type="InterPro" id="IPR027417">
    <property type="entry name" value="P-loop_NTPase"/>
</dbReference>
<dbReference type="PANTHER" id="PTHR10465:SF0">
    <property type="entry name" value="SARCALUMENIN"/>
    <property type="match status" value="1"/>
</dbReference>
<evidence type="ECO:0000313" key="8">
    <source>
        <dbReference type="Proteomes" id="UP000180133"/>
    </source>
</evidence>
<gene>
    <name evidence="7" type="ORF">BI375_14100</name>
</gene>
<keyword evidence="8" id="KW-1185">Reference proteome</keyword>
<sequence length="535" mass="60680">MVKLSHEELISRYELLCRASQPNSSMKLELQQELSQLENLIKSDLVELTRQGCPDNITDILRSFDNELTRFRQFCEFPDLTTKSVVGVGGGFSAGKSTFINKLIGRKCLAVEIDPTTSMPAYVLKGDQESIKALNMHNCAIDLTADELSSLTHEEKDLYGSKVGVLLKSAFVSLPDLKWANLAILDTPGYSKPEGSNWHANTDEDLARDQLNTADYIVWAVQADSGTISEQDINFLSTLNKDIPKLVILTRAELRKKDIDSITALVKTTLANRGIAVIDVVPFSRKSKANFPIERIVDQLELWNQQTNPILFAQNFKRLFIVYQSFIEEEKRNTYVRMDKINKILTMSEDEQTTEAANVLSIKVTQELDTLSSISESYEQLNHSFFKQLKKIGDMAGVPLPEPSSIELMDLKPIDLLTMLKKQIEGKGLEEPVHDLFSSINSKSDISNRDIILRFEGPQQHDFKESIYELMNLSSLIRLEGKIPNIKISANECSIKHNLLRERKVDSYHWVNNNNHELITDKLLRISRDEYLLGL</sequence>
<feature type="domain" description="Dynamin N-terminal" evidence="6">
    <location>
        <begin position="86"/>
        <end position="242"/>
    </location>
</feature>
<evidence type="ECO:0000259" key="6">
    <source>
        <dbReference type="Pfam" id="PF00350"/>
    </source>
</evidence>
<evidence type="ECO:0000256" key="3">
    <source>
        <dbReference type="ARBA" id="ARBA00022801"/>
    </source>
</evidence>
<keyword evidence="2" id="KW-0547">Nucleotide-binding</keyword>
<dbReference type="SUPFAM" id="SSF52540">
    <property type="entry name" value="P-loop containing nucleoside triphosphate hydrolases"/>
    <property type="match status" value="1"/>
</dbReference>
<keyword evidence="3" id="KW-0378">Hydrolase</keyword>
<dbReference type="Proteomes" id="UP000180133">
    <property type="component" value="Unassembled WGS sequence"/>
</dbReference>
<comment type="caution">
    <text evidence="7">The sequence shown here is derived from an EMBL/GenBank/DDBJ whole genome shotgun (WGS) entry which is preliminary data.</text>
</comment>
<dbReference type="InterPro" id="IPR027094">
    <property type="entry name" value="Mitofusin_fam"/>
</dbReference>
<evidence type="ECO:0000256" key="1">
    <source>
        <dbReference type="ARBA" id="ARBA00004370"/>
    </source>
</evidence>
<comment type="subcellular location">
    <subcellularLocation>
        <location evidence="1">Membrane</location>
    </subcellularLocation>
</comment>
<name>A0ABX3DDE3_9VIBR</name>
<keyword evidence="5" id="KW-0472">Membrane</keyword>
<evidence type="ECO:0000313" key="7">
    <source>
        <dbReference type="EMBL" id="OHY95381.1"/>
    </source>
</evidence>
<protein>
    <recommendedName>
        <fullName evidence="6">Dynamin N-terminal domain-containing protein</fullName>
    </recommendedName>
</protein>
<dbReference type="Pfam" id="PF00350">
    <property type="entry name" value="Dynamin_N"/>
    <property type="match status" value="1"/>
</dbReference>
<reference evidence="7 8" key="1">
    <citation type="submission" date="2016-09" db="EMBL/GenBank/DDBJ databases">
        <title>Isolation, identification and antibiotic sensitivity analysis of bacterial pathogen from juvenile Hippocampus erectus with tail-rotted disease.</title>
        <authorList>
            <person name="Yang Q."/>
        </authorList>
    </citation>
    <scope>NUCLEOTIDE SEQUENCE [LARGE SCALE GENOMIC DNA]</scope>
    <source>
        <strain evidence="7 8">HM-10</strain>
    </source>
</reference>
<accession>A0ABX3DDE3</accession>
<dbReference type="Gene3D" id="3.40.50.300">
    <property type="entry name" value="P-loop containing nucleotide triphosphate hydrolases"/>
    <property type="match status" value="1"/>
</dbReference>
<keyword evidence="4" id="KW-0342">GTP-binding</keyword>
<evidence type="ECO:0000256" key="4">
    <source>
        <dbReference type="ARBA" id="ARBA00023134"/>
    </source>
</evidence>
<dbReference type="RefSeq" id="WP_071235589.1">
    <property type="nucleotide sequence ID" value="NZ_KV861321.1"/>
</dbReference>
<dbReference type="InterPro" id="IPR045063">
    <property type="entry name" value="Dynamin_N"/>
</dbReference>
<evidence type="ECO:0000256" key="5">
    <source>
        <dbReference type="ARBA" id="ARBA00023136"/>
    </source>
</evidence>
<proteinExistence type="predicted"/>
<organism evidence="7 8">
    <name type="scientific">Vibrio rotiferianus</name>
    <dbReference type="NCBI Taxonomy" id="190895"/>
    <lineage>
        <taxon>Bacteria</taxon>
        <taxon>Pseudomonadati</taxon>
        <taxon>Pseudomonadota</taxon>
        <taxon>Gammaproteobacteria</taxon>
        <taxon>Vibrionales</taxon>
        <taxon>Vibrionaceae</taxon>
        <taxon>Vibrio</taxon>
    </lineage>
</organism>
<evidence type="ECO:0000256" key="2">
    <source>
        <dbReference type="ARBA" id="ARBA00022741"/>
    </source>
</evidence>
<dbReference type="PANTHER" id="PTHR10465">
    <property type="entry name" value="TRANSMEMBRANE GTPASE FZO1"/>
    <property type="match status" value="1"/>
</dbReference>